<comment type="caution">
    <text evidence="2">The sequence shown here is derived from an EMBL/GenBank/DDBJ whole genome shotgun (WGS) entry which is preliminary data.</text>
</comment>
<reference evidence="2" key="1">
    <citation type="submission" date="2021-10" db="EMBL/GenBank/DDBJ databases">
        <authorList>
            <person name="Dean J.D."/>
            <person name="Kim M.K."/>
            <person name="Newey C.N."/>
            <person name="Stoker T.S."/>
            <person name="Thompson D.W."/>
            <person name="Grose J.H."/>
        </authorList>
    </citation>
    <scope>NUCLEOTIDE SEQUENCE</scope>
    <source>
        <strain evidence="2">BT635</strain>
    </source>
</reference>
<dbReference type="Gene3D" id="2.60.120.10">
    <property type="entry name" value="Jelly Rolls"/>
    <property type="match status" value="1"/>
</dbReference>
<dbReference type="CDD" id="cd06121">
    <property type="entry name" value="cupin_YML079wp"/>
    <property type="match status" value="1"/>
</dbReference>
<dbReference type="SUPFAM" id="SSF51182">
    <property type="entry name" value="RmlC-like cupins"/>
    <property type="match status" value="1"/>
</dbReference>
<organism evidence="2 3">
    <name type="scientific">Hymenobacter nitidus</name>
    <dbReference type="NCBI Taxonomy" id="2880929"/>
    <lineage>
        <taxon>Bacteria</taxon>
        <taxon>Pseudomonadati</taxon>
        <taxon>Bacteroidota</taxon>
        <taxon>Cytophagia</taxon>
        <taxon>Cytophagales</taxon>
        <taxon>Hymenobacteraceae</taxon>
        <taxon>Hymenobacter</taxon>
    </lineage>
</organism>
<accession>A0ABS8A9P8</accession>
<evidence type="ECO:0000259" key="1">
    <source>
        <dbReference type="Pfam" id="PF06172"/>
    </source>
</evidence>
<sequence length="160" mass="17749">MTAQDTIDQLHLLPHPEGGYFRETYRSADSLTTNSGQHRSVSTAIYYLLENEDKSHLHRIKSDELWFFHQGQALEIVCIADGQPTTIVLGPDFSRGEVPQAVVPAHTWFAARLQSQTGYALVSCTVAPGFDFADFELAQRAALSAEFPHLAGLIEQFTKA</sequence>
<dbReference type="PANTHER" id="PTHR33387:SF3">
    <property type="entry name" value="DUF985 DOMAIN-CONTAINING PROTEIN"/>
    <property type="match status" value="1"/>
</dbReference>
<dbReference type="RefSeq" id="WP_226183625.1">
    <property type="nucleotide sequence ID" value="NZ_JAJADQ010000002.1"/>
</dbReference>
<dbReference type="Pfam" id="PF06172">
    <property type="entry name" value="Cupin_5"/>
    <property type="match status" value="1"/>
</dbReference>
<evidence type="ECO:0000313" key="2">
    <source>
        <dbReference type="EMBL" id="MCB2377117.1"/>
    </source>
</evidence>
<gene>
    <name evidence="2" type="ORF">LGH70_05960</name>
</gene>
<dbReference type="InterPro" id="IPR011051">
    <property type="entry name" value="RmlC_Cupin_sf"/>
</dbReference>
<name>A0ABS8A9P8_9BACT</name>
<dbReference type="InterPro" id="IPR039935">
    <property type="entry name" value="YML079W-like"/>
</dbReference>
<dbReference type="InterPro" id="IPR009327">
    <property type="entry name" value="Cupin_DUF985"/>
</dbReference>
<feature type="domain" description="DUF985" evidence="1">
    <location>
        <begin position="4"/>
        <end position="138"/>
    </location>
</feature>
<dbReference type="EMBL" id="JAJADQ010000002">
    <property type="protein sequence ID" value="MCB2377117.1"/>
    <property type="molecule type" value="Genomic_DNA"/>
</dbReference>
<dbReference type="InterPro" id="IPR014710">
    <property type="entry name" value="RmlC-like_jellyroll"/>
</dbReference>
<dbReference type="Proteomes" id="UP001165297">
    <property type="component" value="Unassembled WGS sequence"/>
</dbReference>
<protein>
    <submittedName>
        <fullName evidence="2">Cupin domain-containing protein</fullName>
    </submittedName>
</protein>
<evidence type="ECO:0000313" key="3">
    <source>
        <dbReference type="Proteomes" id="UP001165297"/>
    </source>
</evidence>
<proteinExistence type="predicted"/>
<dbReference type="PANTHER" id="PTHR33387">
    <property type="entry name" value="RMLC-LIKE JELLY ROLL FOLD PROTEIN"/>
    <property type="match status" value="1"/>
</dbReference>
<keyword evidence="3" id="KW-1185">Reference proteome</keyword>